<dbReference type="InterPro" id="IPR002153">
    <property type="entry name" value="TRPC_channel"/>
</dbReference>
<dbReference type="Proteomes" id="UP000007110">
    <property type="component" value="Unassembled WGS sequence"/>
</dbReference>
<comment type="subcellular location">
    <subcellularLocation>
        <location evidence="1">Membrane</location>
        <topology evidence="1">Multi-pass membrane protein</topology>
    </subcellularLocation>
</comment>
<keyword evidence="14" id="KW-1185">Reference proteome</keyword>
<dbReference type="Gene3D" id="1.10.287.70">
    <property type="match status" value="1"/>
</dbReference>
<keyword evidence="6 10" id="KW-0040">ANK repeat</keyword>
<reference evidence="14" key="1">
    <citation type="submission" date="2015-02" db="EMBL/GenBank/DDBJ databases">
        <title>Genome sequencing for Strongylocentrotus purpuratus.</title>
        <authorList>
            <person name="Murali S."/>
            <person name="Liu Y."/>
            <person name="Vee V."/>
            <person name="English A."/>
            <person name="Wang M."/>
            <person name="Skinner E."/>
            <person name="Han Y."/>
            <person name="Muzny D.M."/>
            <person name="Worley K.C."/>
            <person name="Gibbs R.A."/>
        </authorList>
    </citation>
    <scope>NUCLEOTIDE SEQUENCE</scope>
</reference>
<dbReference type="InterPro" id="IPR005821">
    <property type="entry name" value="Ion_trans_dom"/>
</dbReference>
<keyword evidence="3 11" id="KW-0812">Transmembrane</keyword>
<dbReference type="InParanoid" id="A0A7M7GKZ9"/>
<dbReference type="GO" id="GO:0005886">
    <property type="term" value="C:plasma membrane"/>
    <property type="evidence" value="ECO:0000318"/>
    <property type="project" value="GO_Central"/>
</dbReference>
<keyword evidence="9" id="KW-0407">Ion channel</keyword>
<keyword evidence="4" id="KW-0677">Repeat</keyword>
<evidence type="ECO:0000256" key="8">
    <source>
        <dbReference type="ARBA" id="ARBA00023136"/>
    </source>
</evidence>
<feature type="transmembrane region" description="Helical" evidence="11">
    <location>
        <begin position="540"/>
        <end position="560"/>
    </location>
</feature>
<name>A0A7M7GKZ9_STRPU</name>
<evidence type="ECO:0000256" key="9">
    <source>
        <dbReference type="ARBA" id="ARBA00023303"/>
    </source>
</evidence>
<evidence type="ECO:0000256" key="2">
    <source>
        <dbReference type="ARBA" id="ARBA00022448"/>
    </source>
</evidence>
<keyword evidence="2" id="KW-0813">Transport</keyword>
<evidence type="ECO:0000259" key="12">
    <source>
        <dbReference type="SMART" id="SM01420"/>
    </source>
</evidence>
<evidence type="ECO:0000256" key="1">
    <source>
        <dbReference type="ARBA" id="ARBA00004141"/>
    </source>
</evidence>
<dbReference type="SMART" id="SM01420">
    <property type="entry name" value="TRP_2"/>
    <property type="match status" value="1"/>
</dbReference>
<dbReference type="RefSeq" id="XP_003726735.2">
    <property type="nucleotide sequence ID" value="XM_003726687.3"/>
</dbReference>
<feature type="transmembrane region" description="Helical" evidence="11">
    <location>
        <begin position="320"/>
        <end position="343"/>
    </location>
</feature>
<dbReference type="GO" id="GO:0051480">
    <property type="term" value="P:regulation of cytosolic calcium ion concentration"/>
    <property type="evidence" value="ECO:0000318"/>
    <property type="project" value="GO_Central"/>
</dbReference>
<dbReference type="InterPro" id="IPR036770">
    <property type="entry name" value="Ankyrin_rpt-contain_sf"/>
</dbReference>
<dbReference type="GO" id="GO:0070588">
    <property type="term" value="P:calcium ion transmembrane transport"/>
    <property type="evidence" value="ECO:0000318"/>
    <property type="project" value="GO_Central"/>
</dbReference>
<keyword evidence="7" id="KW-0406">Ion transport</keyword>
<feature type="transmembrane region" description="Helical" evidence="11">
    <location>
        <begin position="450"/>
        <end position="473"/>
    </location>
</feature>
<dbReference type="InterPro" id="IPR002110">
    <property type="entry name" value="Ankyrin_rpt"/>
</dbReference>
<dbReference type="GO" id="GO:0034703">
    <property type="term" value="C:cation channel complex"/>
    <property type="evidence" value="ECO:0000318"/>
    <property type="project" value="GO_Central"/>
</dbReference>
<feature type="transmembrane region" description="Helical" evidence="11">
    <location>
        <begin position="567"/>
        <end position="587"/>
    </location>
</feature>
<keyword evidence="8 11" id="KW-0472">Membrane</keyword>
<dbReference type="SUPFAM" id="SSF48403">
    <property type="entry name" value="Ankyrin repeat"/>
    <property type="match status" value="1"/>
</dbReference>
<dbReference type="PANTHER" id="PTHR10117">
    <property type="entry name" value="TRANSIENT RECEPTOR POTENTIAL CHANNEL"/>
    <property type="match status" value="1"/>
</dbReference>
<evidence type="ECO:0000313" key="14">
    <source>
        <dbReference type="Proteomes" id="UP000007110"/>
    </source>
</evidence>
<evidence type="ECO:0000256" key="10">
    <source>
        <dbReference type="PROSITE-ProRule" id="PRU00023"/>
    </source>
</evidence>
<reference evidence="13" key="2">
    <citation type="submission" date="2021-01" db="UniProtKB">
        <authorList>
            <consortium name="EnsemblMetazoa"/>
        </authorList>
    </citation>
    <scope>IDENTIFICATION</scope>
</reference>
<evidence type="ECO:0000256" key="7">
    <source>
        <dbReference type="ARBA" id="ARBA00023065"/>
    </source>
</evidence>
<keyword evidence="5 11" id="KW-1133">Transmembrane helix</keyword>
<dbReference type="PRINTS" id="PR01097">
    <property type="entry name" value="TRNSRECEPTRP"/>
</dbReference>
<evidence type="ECO:0000313" key="13">
    <source>
        <dbReference type="EnsemblMetazoa" id="XP_003726735"/>
    </source>
</evidence>
<dbReference type="AlphaFoldDB" id="A0A7M7GKZ9"/>
<dbReference type="GO" id="GO:0070679">
    <property type="term" value="F:inositol 1,4,5 trisphosphate binding"/>
    <property type="evidence" value="ECO:0000318"/>
    <property type="project" value="GO_Central"/>
</dbReference>
<evidence type="ECO:0000256" key="5">
    <source>
        <dbReference type="ARBA" id="ARBA00022989"/>
    </source>
</evidence>
<dbReference type="GeneID" id="100891162"/>
<dbReference type="Pfam" id="PF00520">
    <property type="entry name" value="Ion_trans"/>
    <property type="match status" value="1"/>
</dbReference>
<dbReference type="PROSITE" id="PS50088">
    <property type="entry name" value="ANK_REPEAT"/>
    <property type="match status" value="1"/>
</dbReference>
<dbReference type="OrthoDB" id="2373987at2759"/>
<proteinExistence type="predicted"/>
<dbReference type="GO" id="GO:0015279">
    <property type="term" value="F:store-operated calcium channel activity"/>
    <property type="evidence" value="ECO:0000318"/>
    <property type="project" value="GO_Central"/>
</dbReference>
<organism evidence="13 14">
    <name type="scientific">Strongylocentrotus purpuratus</name>
    <name type="common">Purple sea urchin</name>
    <dbReference type="NCBI Taxonomy" id="7668"/>
    <lineage>
        <taxon>Eukaryota</taxon>
        <taxon>Metazoa</taxon>
        <taxon>Echinodermata</taxon>
        <taxon>Eleutherozoa</taxon>
        <taxon>Echinozoa</taxon>
        <taxon>Echinoidea</taxon>
        <taxon>Euechinoidea</taxon>
        <taxon>Echinacea</taxon>
        <taxon>Camarodonta</taxon>
        <taxon>Echinidea</taxon>
        <taxon>Strongylocentrotidae</taxon>
        <taxon>Strongylocentrotus</taxon>
    </lineage>
</organism>
<dbReference type="InterPro" id="IPR013555">
    <property type="entry name" value="TRP_dom"/>
</dbReference>
<evidence type="ECO:0000256" key="6">
    <source>
        <dbReference type="ARBA" id="ARBA00023043"/>
    </source>
</evidence>
<sequence length="795" mass="91650">MDVEIKPSEERVTDEPSEMERLKKKFLRLVRAGNVEGVETMVRDPLNAKISKALWSFGMEEAVHHEHIDVLTTLVACKVPIEDALLHAIESRNVEIVMEIINLPDDVSMHNYIADSKGTDLKNRFAVTNNFPPNTTPLLLASKLDDLIIVELLLDNGATMPTEEETLARVNDDPLEQALARLQWFQSMTSDAYILLTSDDPIETALLWGERLKEQMRHERPVFTSCYEIIHSRLEFLLTRLLDCATRKDEIWEALNERAASDGTRRSVSKRGVLSDPMGRLKRVVRLEYQMFLSHSYCQEYMLQWWYADGPIPWSSCSQIASIFLVLLISILSPIICIFDIVLPENIRCVRRFDKLMATPFVQHILQTCSQILFLHALLYMTMGISITIMECPDFITFRHDPRGFNCVRYTYTIFPLGSRFIVVFIWVIGMTLQHVTLVYIQGLKTYLRVYWHIVDFASIALHWSYIALSISITVTGDADILYINNTAISSSHSFFNLNKVFHFHFDKYEVERRAWDTFDPQLIAEICFSVANILSFLRLLHATVAFQFVGPLQISFGAILKDMGRFACLLVFVLTAFGMGFTQLYATYNTQDDDECRMDPTSDECMTLSFETISKSVVALFWALYGETSVDTLRVSDNLWLTQGVGIVLFGVYMVLVVTIMLNALIAMLSNTYSRVEENARKEWHFARTRMMLEYDQMTGFLPPPFNIIPRVGWWVQKAYNGLRRITVAIWRCKNSDIILLKMEKRGERHVRSNAPRTLKGHKWRKKSGGKILANRLLQCMHSNPERSQQLNFY</sequence>
<evidence type="ECO:0000256" key="3">
    <source>
        <dbReference type="ARBA" id="ARBA00022692"/>
    </source>
</evidence>
<evidence type="ECO:0000256" key="4">
    <source>
        <dbReference type="ARBA" id="ARBA00022737"/>
    </source>
</evidence>
<evidence type="ECO:0000256" key="11">
    <source>
        <dbReference type="SAM" id="Phobius"/>
    </source>
</evidence>
<dbReference type="PANTHER" id="PTHR10117:SF54">
    <property type="entry name" value="TRANSIENT RECEPTOR POTENTIAL-GAMMA PROTEIN"/>
    <property type="match status" value="1"/>
</dbReference>
<feature type="transmembrane region" description="Helical" evidence="11">
    <location>
        <begin position="364"/>
        <end position="390"/>
    </location>
</feature>
<feature type="transmembrane region" description="Helical" evidence="11">
    <location>
        <begin position="646"/>
        <end position="670"/>
    </location>
</feature>
<feature type="repeat" description="ANK" evidence="10">
    <location>
        <begin position="133"/>
        <end position="165"/>
    </location>
</feature>
<dbReference type="FunFam" id="1.10.287.70:FF:000266">
    <property type="entry name" value="Transient receptor potential cation channel subfamily c member 1"/>
    <property type="match status" value="1"/>
</dbReference>
<dbReference type="KEGG" id="spu:100891162"/>
<accession>A0A7M7GKZ9</accession>
<dbReference type="Gene3D" id="1.25.40.20">
    <property type="entry name" value="Ankyrin repeat-containing domain"/>
    <property type="match status" value="1"/>
</dbReference>
<protein>
    <recommendedName>
        <fullName evidence="12">Transient receptor ion channel domain-containing protein</fullName>
    </recommendedName>
</protein>
<feature type="domain" description="Transient receptor ion channel" evidence="12">
    <location>
        <begin position="161"/>
        <end position="224"/>
    </location>
</feature>
<dbReference type="EnsemblMetazoa" id="XM_003726687">
    <property type="protein sequence ID" value="XP_003726735"/>
    <property type="gene ID" value="LOC100891162"/>
</dbReference>